<comment type="caution">
    <text evidence="4">The sequence shown here is derived from an EMBL/GenBank/DDBJ whole genome shotgun (WGS) entry which is preliminary data.</text>
</comment>
<reference evidence="4 5" key="1">
    <citation type="submission" date="2015-06" db="EMBL/GenBank/DDBJ databases">
        <title>Improved classification and identification of acetic acid bacteria using matrix-assisted laser desorption/ionization time-of-flight mass spectrometry; Gluconobacter nephelii and Gluconobacter uchimurae are later heterotypic synonyms of Gluconobacter japonicus and Gluconobacter oxydans, respectively.</title>
        <authorList>
            <person name="Li L."/>
            <person name="Cleenwerck I."/>
            <person name="De Vuyst L."/>
            <person name="Vandamme P."/>
        </authorList>
    </citation>
    <scope>NUCLEOTIDE SEQUENCE [LARGE SCALE GENOMIC DNA]</scope>
    <source>
        <strain evidence="4 5">LMG 1764</strain>
    </source>
</reference>
<comment type="catalytic activity">
    <reaction evidence="3">
        <text>an N-acyl-L-alpha-aminoacyl-tRNA + H2O = an N-acyl-L-amino acid + a tRNA + H(+)</text>
        <dbReference type="Rhea" id="RHEA:54448"/>
        <dbReference type="Rhea" id="RHEA-COMP:10123"/>
        <dbReference type="Rhea" id="RHEA-COMP:13883"/>
        <dbReference type="ChEBI" id="CHEBI:15377"/>
        <dbReference type="ChEBI" id="CHEBI:15378"/>
        <dbReference type="ChEBI" id="CHEBI:59874"/>
        <dbReference type="ChEBI" id="CHEBI:78442"/>
        <dbReference type="ChEBI" id="CHEBI:138191"/>
        <dbReference type="EC" id="3.1.1.29"/>
    </reaction>
</comment>
<dbReference type="GO" id="GO:0004045">
    <property type="term" value="F:peptidyl-tRNA hydrolase activity"/>
    <property type="evidence" value="ECO:0007669"/>
    <property type="project" value="UniProtKB-EC"/>
</dbReference>
<evidence type="ECO:0000256" key="2">
    <source>
        <dbReference type="ARBA" id="ARBA00022801"/>
    </source>
</evidence>
<accession>A0A149QYI5</accession>
<dbReference type="AlphaFoldDB" id="A0A149QYI5"/>
<organism evidence="4 5">
    <name type="scientific">Gluconobacter potus</name>
    <dbReference type="NCBI Taxonomy" id="2724927"/>
    <lineage>
        <taxon>Bacteria</taxon>
        <taxon>Pseudomonadati</taxon>
        <taxon>Pseudomonadota</taxon>
        <taxon>Alphaproteobacteria</taxon>
        <taxon>Acetobacterales</taxon>
        <taxon>Acetobacteraceae</taxon>
        <taxon>Gluconobacter</taxon>
    </lineage>
</organism>
<evidence type="ECO:0000313" key="5">
    <source>
        <dbReference type="Proteomes" id="UP000075573"/>
    </source>
</evidence>
<sequence>MPEEKLYTYVIVRDDLEMPAGKLASQASHASRLSLLHFIRDNPHRLAEFIDSNVAGSMVVLRAKNLAVLEKAHLQATNAGLPTAMFTDSGHVLLPHFDGSPVTTAVAIGPARREDMRPMTKKFQVVK</sequence>
<dbReference type="EMBL" id="LHZB01000101">
    <property type="protein sequence ID" value="KXV02204.1"/>
    <property type="molecule type" value="Genomic_DNA"/>
</dbReference>
<dbReference type="Proteomes" id="UP000075573">
    <property type="component" value="Unassembled WGS sequence"/>
</dbReference>
<dbReference type="SUPFAM" id="SSF102462">
    <property type="entry name" value="Peptidyl-tRNA hydrolase II"/>
    <property type="match status" value="1"/>
</dbReference>
<name>A0A149QYI5_9PROT</name>
<keyword evidence="2" id="KW-0378">Hydrolase</keyword>
<dbReference type="EC" id="3.1.1.29" evidence="1"/>
<gene>
    <name evidence="4" type="ORF">AD929_03640</name>
</gene>
<evidence type="ECO:0000256" key="1">
    <source>
        <dbReference type="ARBA" id="ARBA00013260"/>
    </source>
</evidence>
<dbReference type="InterPro" id="IPR002833">
    <property type="entry name" value="PTH2"/>
</dbReference>
<dbReference type="InterPro" id="IPR023476">
    <property type="entry name" value="Pep_tRNA_hydro_II_dom_sf"/>
</dbReference>
<protein>
    <recommendedName>
        <fullName evidence="1">peptidyl-tRNA hydrolase</fullName>
        <ecNumber evidence="1">3.1.1.29</ecNumber>
    </recommendedName>
</protein>
<dbReference type="PATRIC" id="fig|442.7.peg.3215"/>
<evidence type="ECO:0000256" key="3">
    <source>
        <dbReference type="ARBA" id="ARBA00048707"/>
    </source>
</evidence>
<dbReference type="Pfam" id="PF01981">
    <property type="entry name" value="PTH2"/>
    <property type="match status" value="1"/>
</dbReference>
<evidence type="ECO:0000313" key="4">
    <source>
        <dbReference type="EMBL" id="KXV02204.1"/>
    </source>
</evidence>
<dbReference type="Gene3D" id="3.40.1490.10">
    <property type="entry name" value="Bit1"/>
    <property type="match status" value="1"/>
</dbReference>
<proteinExistence type="predicted"/>
<dbReference type="RefSeq" id="WP_062494443.1">
    <property type="nucleotide sequence ID" value="NZ_LHZB01000101.1"/>
</dbReference>